<dbReference type="RefSeq" id="WP_037931748.1">
    <property type="nucleotide sequence ID" value="NZ_CP054599.1"/>
</dbReference>
<evidence type="ECO:0000313" key="3">
    <source>
        <dbReference type="Proteomes" id="UP000027746"/>
    </source>
</evidence>
<proteinExistence type="predicted"/>
<evidence type="ECO:0000259" key="1">
    <source>
        <dbReference type="Pfam" id="PF06527"/>
    </source>
</evidence>
<dbReference type="InterPro" id="IPR009492">
    <property type="entry name" value="TniQ"/>
</dbReference>
<protein>
    <recommendedName>
        <fullName evidence="1">TniQ domain-containing protein</fullName>
    </recommendedName>
</protein>
<dbReference type="EMBL" id="JAMD01000029">
    <property type="protein sequence ID" value="KEJ93752.1"/>
    <property type="molecule type" value="Genomic_DNA"/>
</dbReference>
<comment type="caution">
    <text evidence="2">The sequence shown here is derived from an EMBL/GenBank/DDBJ whole genome shotgun (WGS) entry which is preliminary data.</text>
</comment>
<dbReference type="Pfam" id="PF06527">
    <property type="entry name" value="TniQ"/>
    <property type="match status" value="1"/>
</dbReference>
<name>A0A073J7Q4_9RHOB</name>
<reference evidence="2 3" key="1">
    <citation type="submission" date="2014-01" db="EMBL/GenBank/DDBJ databases">
        <title>Sulfitobacter sp. H3 (MCCC 1A00686) Genome Sequencing.</title>
        <authorList>
            <person name="Lai Q."/>
            <person name="Hong Z."/>
        </authorList>
    </citation>
    <scope>NUCLEOTIDE SEQUENCE [LARGE SCALE GENOMIC DNA]</scope>
    <source>
        <strain evidence="2 3">H3</strain>
    </source>
</reference>
<sequence>MTDIKPPSPLSVPSHDDETFMSLVSRIAVRNGAADLSDFRKDIGVRQEDMLRADPEALAELALGAGIHDHPSLRRTPVAFDGGRFAYGKAILTSRDLARFRVRICQKCINGDRRRDSVLGPYQRFEWLLADVHTCHEHNCLLIDVTDTVGSCGRLDFHFAIQNADLRAFSRLGDRVTPQHRGLENYLIGRVRGARTSAFLDGMEYRVIAATSTALGCLIQSGPKAKLDDLSERELRSAGHYGFQILSEGPASFRGALERIRMSKPVAAAKHRKRFGGFFDWLRNKEDPAFNPIKDIVREYILDTFPVPEGMEVLGVECGEQRRHTLATGARMIDMNRARLGHRLVERGLASVKPGRPIPVLLDYIPVDVLEQIKKDEATDYDLDEVCELFGVHRNIAGRLARAGFLGTRSFEDTGTYRFERDDVWKLKHRLFGTVAMRSLGTDTHLPLFDAARQFRLPIEALIHYCCNETLKLKHPPSSRRLLTDLLVPIDELKRHIEPKRSEGLLHKDAAKTLHVDRKTISELVAAGKLVEKSIHIPYADHSIRYITVESLRAFCADYFSLANLALSVDREPGPYAQYLAARGIRPCVDIASSSRIYKRSDFRRKKD</sequence>
<keyword evidence="3" id="KW-1185">Reference proteome</keyword>
<evidence type="ECO:0000313" key="2">
    <source>
        <dbReference type="EMBL" id="KEJ93752.1"/>
    </source>
</evidence>
<dbReference type="Proteomes" id="UP000027746">
    <property type="component" value="Unassembled WGS sequence"/>
</dbReference>
<dbReference type="OrthoDB" id="7595282at2"/>
<dbReference type="AlphaFoldDB" id="A0A073J7Q4"/>
<dbReference type="GeneID" id="68868549"/>
<gene>
    <name evidence="2" type="ORF">SUH3_13225</name>
</gene>
<accession>A0A073J7Q4</accession>
<feature type="domain" description="TniQ" evidence="1">
    <location>
        <begin position="9"/>
        <end position="142"/>
    </location>
</feature>
<organism evidence="2 3">
    <name type="scientific">Pseudosulfitobacter pseudonitzschiae</name>
    <dbReference type="NCBI Taxonomy" id="1402135"/>
    <lineage>
        <taxon>Bacteria</taxon>
        <taxon>Pseudomonadati</taxon>
        <taxon>Pseudomonadota</taxon>
        <taxon>Alphaproteobacteria</taxon>
        <taxon>Rhodobacterales</taxon>
        <taxon>Roseobacteraceae</taxon>
        <taxon>Pseudosulfitobacter</taxon>
    </lineage>
</organism>